<accession>A0ACD3RRK7</accession>
<keyword evidence="2" id="KW-1185">Reference proteome</keyword>
<reference evidence="1" key="1">
    <citation type="submission" date="2018-11" db="EMBL/GenBank/DDBJ databases">
        <title>The sequence and de novo assembly of Larimichthys crocea genome using PacBio and Hi-C technologies.</title>
        <authorList>
            <person name="Xu P."/>
            <person name="Chen B."/>
            <person name="Zhou Z."/>
            <person name="Ke Q."/>
            <person name="Wu Y."/>
            <person name="Bai H."/>
            <person name="Pu F."/>
        </authorList>
    </citation>
    <scope>NUCLEOTIDE SEQUENCE</scope>
    <source>
        <tissue evidence="1">Muscle</tissue>
    </source>
</reference>
<sequence>MDSEYLKRHLGKCLADGLAEVAEQRPVNPVLYLAHWLYKYNENLQREAEKKAHLALQEQEQAKAREEALHQEKLREEEQKILEALEESKKEPDGQPTNETADSSAPAQTETSERPEPENSPPDVEDVQEKKEDKDAEHP</sequence>
<evidence type="ECO:0000313" key="2">
    <source>
        <dbReference type="Proteomes" id="UP000793456"/>
    </source>
</evidence>
<comment type="caution">
    <text evidence="1">The sequence shown here is derived from an EMBL/GenBank/DDBJ whole genome shotgun (WGS) entry which is preliminary data.</text>
</comment>
<dbReference type="Proteomes" id="UP000793456">
    <property type="component" value="Chromosome II"/>
</dbReference>
<evidence type="ECO:0000313" key="1">
    <source>
        <dbReference type="EMBL" id="TMS22282.1"/>
    </source>
</evidence>
<proteinExistence type="predicted"/>
<name>A0ACD3RRK7_LARCR</name>
<gene>
    <name evidence="1" type="ORF">E3U43_012547</name>
</gene>
<dbReference type="EMBL" id="CM011675">
    <property type="protein sequence ID" value="TMS22282.1"/>
    <property type="molecule type" value="Genomic_DNA"/>
</dbReference>
<protein>
    <submittedName>
        <fullName evidence="1">Uncharacterized protein</fullName>
    </submittedName>
</protein>
<organism evidence="1 2">
    <name type="scientific">Larimichthys crocea</name>
    <name type="common">Large yellow croaker</name>
    <name type="synonym">Pseudosciaena crocea</name>
    <dbReference type="NCBI Taxonomy" id="215358"/>
    <lineage>
        <taxon>Eukaryota</taxon>
        <taxon>Metazoa</taxon>
        <taxon>Chordata</taxon>
        <taxon>Craniata</taxon>
        <taxon>Vertebrata</taxon>
        <taxon>Euteleostomi</taxon>
        <taxon>Actinopterygii</taxon>
        <taxon>Neopterygii</taxon>
        <taxon>Teleostei</taxon>
        <taxon>Neoteleostei</taxon>
        <taxon>Acanthomorphata</taxon>
        <taxon>Eupercaria</taxon>
        <taxon>Sciaenidae</taxon>
        <taxon>Larimichthys</taxon>
    </lineage>
</organism>